<proteinExistence type="predicted"/>
<dbReference type="AlphaFoldDB" id="A0A4P9W5K1"/>
<gene>
    <name evidence="1" type="ORF">BDK51DRAFT_39347</name>
</gene>
<reference evidence="2" key="1">
    <citation type="journal article" date="2018" name="Nat. Microbiol.">
        <title>Leveraging single-cell genomics to expand the fungal tree of life.</title>
        <authorList>
            <person name="Ahrendt S.R."/>
            <person name="Quandt C.A."/>
            <person name="Ciobanu D."/>
            <person name="Clum A."/>
            <person name="Salamov A."/>
            <person name="Andreopoulos B."/>
            <person name="Cheng J.F."/>
            <person name="Woyke T."/>
            <person name="Pelin A."/>
            <person name="Henrissat B."/>
            <person name="Reynolds N.K."/>
            <person name="Benny G.L."/>
            <person name="Smith M.E."/>
            <person name="James T.Y."/>
            <person name="Grigoriev I.V."/>
        </authorList>
    </citation>
    <scope>NUCLEOTIDE SEQUENCE [LARGE SCALE GENOMIC DNA]</scope>
</reference>
<protein>
    <submittedName>
        <fullName evidence="1">Uncharacterized protein</fullName>
    </submittedName>
</protein>
<name>A0A4P9W5K1_9FUNG</name>
<evidence type="ECO:0000313" key="1">
    <source>
        <dbReference type="EMBL" id="RKO87689.1"/>
    </source>
</evidence>
<keyword evidence="2" id="KW-1185">Reference proteome</keyword>
<organism evidence="1 2">
    <name type="scientific">Blyttiomyces helicus</name>
    <dbReference type="NCBI Taxonomy" id="388810"/>
    <lineage>
        <taxon>Eukaryota</taxon>
        <taxon>Fungi</taxon>
        <taxon>Fungi incertae sedis</taxon>
        <taxon>Chytridiomycota</taxon>
        <taxon>Chytridiomycota incertae sedis</taxon>
        <taxon>Chytridiomycetes</taxon>
        <taxon>Chytridiomycetes incertae sedis</taxon>
        <taxon>Blyttiomyces</taxon>
    </lineage>
</organism>
<dbReference type="EMBL" id="KZ997232">
    <property type="protein sequence ID" value="RKO87689.1"/>
    <property type="molecule type" value="Genomic_DNA"/>
</dbReference>
<dbReference type="Proteomes" id="UP000269721">
    <property type="component" value="Unassembled WGS sequence"/>
</dbReference>
<sequence length="250" mass="27035">MGPLHPVSAASFQNTPHLQQTRIWGTLPQHPPRQIAGVDPPSIRLLRSGILAEGPLSTPLPPQRAYPTHLPFDTATDPAHNSLTCLVETCGNATLQLTLPLIVNYGLAWNSRHRAMIMNMHLPNTTELPTLRLDIHLAQTTGSMHNHPGESRDRALFSTHLAGLVKVGQNIAKQQEEHSIQQMETIQQDHWAACCAGSLTEAGNGNGEDASQGRGKDEGSIQISCLSTNWGVRPIKGCRINCLSGNGTPV</sequence>
<evidence type="ECO:0000313" key="2">
    <source>
        <dbReference type="Proteomes" id="UP000269721"/>
    </source>
</evidence>
<accession>A0A4P9W5K1</accession>